<evidence type="ECO:0000256" key="1">
    <source>
        <dbReference type="ARBA" id="ARBA00022679"/>
    </source>
</evidence>
<accession>A0AAE4YBG9</accession>
<comment type="caution">
    <text evidence="4">The sequence shown here is derived from an EMBL/GenBank/DDBJ whole genome shotgun (WGS) entry which is preliminary data.</text>
</comment>
<dbReference type="SUPFAM" id="SSF55729">
    <property type="entry name" value="Acyl-CoA N-acyltransferases (Nat)"/>
    <property type="match status" value="1"/>
</dbReference>
<dbReference type="Pfam" id="PF00583">
    <property type="entry name" value="Acetyltransf_1"/>
    <property type="match status" value="1"/>
</dbReference>
<dbReference type="PANTHER" id="PTHR43877">
    <property type="entry name" value="AMINOALKYLPHOSPHONATE N-ACETYLTRANSFERASE-RELATED-RELATED"/>
    <property type="match status" value="1"/>
</dbReference>
<feature type="domain" description="N-acetyltransferase" evidence="3">
    <location>
        <begin position="1"/>
        <end position="150"/>
    </location>
</feature>
<evidence type="ECO:0000259" key="3">
    <source>
        <dbReference type="PROSITE" id="PS51186"/>
    </source>
</evidence>
<evidence type="ECO:0000313" key="4">
    <source>
        <dbReference type="EMBL" id="NBZ87209.1"/>
    </source>
</evidence>
<dbReference type="InterPro" id="IPR016181">
    <property type="entry name" value="Acyl_CoA_acyltransferase"/>
</dbReference>
<gene>
    <name evidence="4" type="ORF">GV832_06410</name>
</gene>
<dbReference type="AlphaFoldDB" id="A0AAE4YBG9"/>
<evidence type="ECO:0000313" key="5">
    <source>
        <dbReference type="Proteomes" id="UP001193501"/>
    </source>
</evidence>
<evidence type="ECO:0000256" key="2">
    <source>
        <dbReference type="ARBA" id="ARBA00023315"/>
    </source>
</evidence>
<dbReference type="Proteomes" id="UP001193501">
    <property type="component" value="Unassembled WGS sequence"/>
</dbReference>
<keyword evidence="2" id="KW-0012">Acyltransferase</keyword>
<keyword evidence="5" id="KW-1185">Reference proteome</keyword>
<dbReference type="GO" id="GO:0016747">
    <property type="term" value="F:acyltransferase activity, transferring groups other than amino-acyl groups"/>
    <property type="evidence" value="ECO:0007669"/>
    <property type="project" value="InterPro"/>
</dbReference>
<dbReference type="EMBL" id="JAABNR010000005">
    <property type="protein sequence ID" value="NBZ87209.1"/>
    <property type="molecule type" value="Genomic_DNA"/>
</dbReference>
<sequence>MLIRLTSPDDPALWACIAAYSRFLEGAVPEEGPNPIPLPMPDATDFHGPRGACLLAEEGRPLGCVLLRPLDAGTAEVKRLYVMDEARGMGLARRLMTAAEDHARAMGYTALKLDTHRNLTPAIALYQALGWAEIAPYTGAPATHWFGKSL</sequence>
<organism evidence="4 5">
    <name type="scientific">Stagnihabitans tardus</name>
    <dbReference type="NCBI Taxonomy" id="2699202"/>
    <lineage>
        <taxon>Bacteria</taxon>
        <taxon>Pseudomonadati</taxon>
        <taxon>Pseudomonadota</taxon>
        <taxon>Alphaproteobacteria</taxon>
        <taxon>Rhodobacterales</taxon>
        <taxon>Paracoccaceae</taxon>
        <taxon>Stagnihabitans</taxon>
    </lineage>
</organism>
<dbReference type="PANTHER" id="PTHR43877:SF2">
    <property type="entry name" value="AMINOALKYLPHOSPHONATE N-ACETYLTRANSFERASE-RELATED"/>
    <property type="match status" value="1"/>
</dbReference>
<dbReference type="InterPro" id="IPR000182">
    <property type="entry name" value="GNAT_dom"/>
</dbReference>
<dbReference type="Gene3D" id="3.40.630.30">
    <property type="match status" value="1"/>
</dbReference>
<reference evidence="4" key="1">
    <citation type="submission" date="2020-01" db="EMBL/GenBank/DDBJ databases">
        <authorList>
            <person name="Chen W.-M."/>
        </authorList>
    </citation>
    <scope>NUCLEOTIDE SEQUENCE</scope>
    <source>
        <strain evidence="4">CYK-10</strain>
    </source>
</reference>
<dbReference type="CDD" id="cd04301">
    <property type="entry name" value="NAT_SF"/>
    <property type="match status" value="1"/>
</dbReference>
<name>A0AAE4YBG9_9RHOB</name>
<proteinExistence type="predicted"/>
<protein>
    <submittedName>
        <fullName evidence="4">GNAT family N-acetyltransferase</fullName>
    </submittedName>
</protein>
<dbReference type="RefSeq" id="WP_168774024.1">
    <property type="nucleotide sequence ID" value="NZ_JAABNR010000005.1"/>
</dbReference>
<dbReference type="PROSITE" id="PS51186">
    <property type="entry name" value="GNAT"/>
    <property type="match status" value="1"/>
</dbReference>
<dbReference type="InterPro" id="IPR050832">
    <property type="entry name" value="Bact_Acetyltransf"/>
</dbReference>
<keyword evidence="1" id="KW-0808">Transferase</keyword>